<dbReference type="AlphaFoldDB" id="A0A813MG41"/>
<accession>A0A813MG41</accession>
<proteinExistence type="inferred from homology"/>
<keyword evidence="3 5" id="KW-0371">Homeobox</keyword>
<dbReference type="FunFam" id="1.10.10.60:FF:000004">
    <property type="entry name" value="Meis2 homeobox isoform 2c"/>
    <property type="match status" value="1"/>
</dbReference>
<dbReference type="GO" id="GO:0006355">
    <property type="term" value="P:regulation of DNA-templated transcription"/>
    <property type="evidence" value="ECO:0007669"/>
    <property type="project" value="InterPro"/>
</dbReference>
<dbReference type="InterPro" id="IPR050224">
    <property type="entry name" value="TALE_homeobox"/>
</dbReference>
<dbReference type="InterPro" id="IPR009057">
    <property type="entry name" value="Homeodomain-like_sf"/>
</dbReference>
<dbReference type="EMBL" id="CAJNOJ010000001">
    <property type="protein sequence ID" value="CAF0722911.1"/>
    <property type="molecule type" value="Genomic_DNA"/>
</dbReference>
<evidence type="ECO:0000256" key="6">
    <source>
        <dbReference type="SAM" id="MobiDB-lite"/>
    </source>
</evidence>
<comment type="subcellular location">
    <subcellularLocation>
        <location evidence="5">Nucleus</location>
    </subcellularLocation>
</comment>
<keyword evidence="4 5" id="KW-0539">Nucleus</keyword>
<dbReference type="InterPro" id="IPR032453">
    <property type="entry name" value="PKNOX/Meis_N"/>
</dbReference>
<comment type="similarity">
    <text evidence="1">Belongs to the TALE/MEIS homeobox family.</text>
</comment>
<dbReference type="GO" id="GO:0005634">
    <property type="term" value="C:nucleus"/>
    <property type="evidence" value="ECO:0007669"/>
    <property type="project" value="UniProtKB-SubCell"/>
</dbReference>
<organism evidence="8 9">
    <name type="scientific">Adineta ricciae</name>
    <name type="common">Rotifer</name>
    <dbReference type="NCBI Taxonomy" id="249248"/>
    <lineage>
        <taxon>Eukaryota</taxon>
        <taxon>Metazoa</taxon>
        <taxon>Spiralia</taxon>
        <taxon>Gnathifera</taxon>
        <taxon>Rotifera</taxon>
        <taxon>Eurotatoria</taxon>
        <taxon>Bdelloidea</taxon>
        <taxon>Adinetida</taxon>
        <taxon>Adinetidae</taxon>
        <taxon>Adineta</taxon>
    </lineage>
</organism>
<feature type="domain" description="Homeobox" evidence="7">
    <location>
        <begin position="258"/>
        <end position="321"/>
    </location>
</feature>
<evidence type="ECO:0000256" key="1">
    <source>
        <dbReference type="ARBA" id="ARBA00009661"/>
    </source>
</evidence>
<dbReference type="Proteomes" id="UP000663852">
    <property type="component" value="Unassembled WGS sequence"/>
</dbReference>
<evidence type="ECO:0000256" key="5">
    <source>
        <dbReference type="PROSITE-ProRule" id="PRU00108"/>
    </source>
</evidence>
<dbReference type="InterPro" id="IPR008422">
    <property type="entry name" value="KN_HD"/>
</dbReference>
<protein>
    <recommendedName>
        <fullName evidence="7">Homeobox domain-containing protein</fullName>
    </recommendedName>
</protein>
<dbReference type="Pfam" id="PF16493">
    <property type="entry name" value="Meis_PKNOX_N"/>
    <property type="match status" value="1"/>
</dbReference>
<dbReference type="Gene3D" id="1.10.10.60">
    <property type="entry name" value="Homeodomain-like"/>
    <property type="match status" value="1"/>
</dbReference>
<gene>
    <name evidence="8" type="ORF">EDS130_LOCUS436</name>
</gene>
<dbReference type="PROSITE" id="PS50071">
    <property type="entry name" value="HOMEOBOX_2"/>
    <property type="match status" value="1"/>
</dbReference>
<dbReference type="GO" id="GO:0003677">
    <property type="term" value="F:DNA binding"/>
    <property type="evidence" value="ECO:0007669"/>
    <property type="project" value="UniProtKB-UniRule"/>
</dbReference>
<evidence type="ECO:0000256" key="2">
    <source>
        <dbReference type="ARBA" id="ARBA00023125"/>
    </source>
</evidence>
<feature type="DNA-binding region" description="Homeobox" evidence="5">
    <location>
        <begin position="260"/>
        <end position="322"/>
    </location>
</feature>
<dbReference type="OrthoDB" id="10056939at2759"/>
<evidence type="ECO:0000256" key="3">
    <source>
        <dbReference type="ARBA" id="ARBA00023155"/>
    </source>
</evidence>
<dbReference type="PANTHER" id="PTHR11850">
    <property type="entry name" value="HOMEOBOX PROTEIN TRANSCRIPTION FACTORS"/>
    <property type="match status" value="1"/>
</dbReference>
<dbReference type="InterPro" id="IPR001356">
    <property type="entry name" value="HD"/>
</dbReference>
<reference evidence="8" key="1">
    <citation type="submission" date="2021-02" db="EMBL/GenBank/DDBJ databases">
        <authorList>
            <person name="Nowell W R."/>
        </authorList>
    </citation>
    <scope>NUCLEOTIDE SEQUENCE</scope>
</reference>
<feature type="region of interest" description="Disordered" evidence="6">
    <location>
        <begin position="327"/>
        <end position="351"/>
    </location>
</feature>
<comment type="caution">
    <text evidence="8">The sequence shown here is derived from an EMBL/GenBank/DDBJ whole genome shotgun (WGS) entry which is preliminary data.</text>
</comment>
<dbReference type="CDD" id="cd00086">
    <property type="entry name" value="homeodomain"/>
    <property type="match status" value="1"/>
</dbReference>
<feature type="region of interest" description="Disordered" evidence="6">
    <location>
        <begin position="145"/>
        <end position="175"/>
    </location>
</feature>
<evidence type="ECO:0000259" key="7">
    <source>
        <dbReference type="PROSITE" id="PS50071"/>
    </source>
</evidence>
<evidence type="ECO:0000256" key="4">
    <source>
        <dbReference type="ARBA" id="ARBA00023242"/>
    </source>
</evidence>
<sequence length="378" mass="43095">MSSTSSSDDDNDENRFHSNDSQLLSNQKSLIYKHPLFPVLVYVLERCEQATLNPALLLNNDESYSSTSFEHNLKIFLSKNPEILTASKQDSGETSTIIDNFYIDAMQVLRIHLLELDKVNDLCRDFCQRYNACLKVKLNANNIFTDDEEEDEEEDEDNGEDEDFGLNINDDYESEDDDQFMINDRDALKDQHCGKQSLLNNNFNSICQSYTTQFNGQTPLSQIISSGSSHAPDPSSTLLDPLCTKRRKQSAIVSSSSSSAASKRGVLPKSATSIMRSWLFQHIVHPYPTEDEKRAISSKTNLSLLQVNNWFINARRRILQPMLEASNPDLAANKKKKRHDTTVDDHHHSHARQISNINRYWPSNLAQFESTPRGQRKK</sequence>
<evidence type="ECO:0000313" key="9">
    <source>
        <dbReference type="Proteomes" id="UP000663852"/>
    </source>
</evidence>
<keyword evidence="2 5" id="KW-0238">DNA-binding</keyword>
<dbReference type="SUPFAM" id="SSF46689">
    <property type="entry name" value="Homeodomain-like"/>
    <property type="match status" value="1"/>
</dbReference>
<name>A0A813MG41_ADIRI</name>
<dbReference type="SMART" id="SM00389">
    <property type="entry name" value="HOX"/>
    <property type="match status" value="1"/>
</dbReference>
<dbReference type="Pfam" id="PF05920">
    <property type="entry name" value="Homeobox_KN"/>
    <property type="match status" value="1"/>
</dbReference>
<evidence type="ECO:0000313" key="8">
    <source>
        <dbReference type="EMBL" id="CAF0722911.1"/>
    </source>
</evidence>